<dbReference type="EMBL" id="LOCK01000014">
    <property type="protein sequence ID" value="KTE92456.1"/>
    <property type="molecule type" value="Genomic_DNA"/>
</dbReference>
<comment type="subcellular location">
    <subcellularLocation>
        <location evidence="1">Membrane</location>
        <topology evidence="1">Multi-pass membrane protein</topology>
    </subcellularLocation>
</comment>
<gene>
    <name evidence="10" type="ORF">AT727_19065</name>
</gene>
<keyword evidence="5" id="KW-0201">Cytochrome c-type biogenesis</keyword>
<evidence type="ECO:0000256" key="6">
    <source>
        <dbReference type="ARBA" id="ARBA00022989"/>
    </source>
</evidence>
<evidence type="ECO:0000256" key="3">
    <source>
        <dbReference type="ARBA" id="ARBA00016463"/>
    </source>
</evidence>
<evidence type="ECO:0000256" key="4">
    <source>
        <dbReference type="ARBA" id="ARBA00022692"/>
    </source>
</evidence>
<feature type="transmembrane region" description="Helical" evidence="8">
    <location>
        <begin position="138"/>
        <end position="161"/>
    </location>
</feature>
<keyword evidence="7 8" id="KW-0472">Membrane</keyword>
<keyword evidence="6 8" id="KW-1133">Transmembrane helix</keyword>
<comment type="caution">
    <text evidence="10">The sequence shown here is derived from an EMBL/GenBank/DDBJ whole genome shotgun (WGS) entry which is preliminary data.</text>
</comment>
<feature type="transmembrane region" description="Helical" evidence="8">
    <location>
        <begin position="37"/>
        <end position="63"/>
    </location>
</feature>
<feature type="transmembrane region" description="Helical" evidence="8">
    <location>
        <begin position="5"/>
        <end position="25"/>
    </location>
</feature>
<dbReference type="RefSeq" id="WP_058490917.1">
    <property type="nucleotide sequence ID" value="NZ_LOCK01000014.1"/>
</dbReference>
<dbReference type="AlphaFoldDB" id="A0A0W1JMS4"/>
<dbReference type="GO" id="GO:0020037">
    <property type="term" value="F:heme binding"/>
    <property type="evidence" value="ECO:0007669"/>
    <property type="project" value="InterPro"/>
</dbReference>
<evidence type="ECO:0000256" key="1">
    <source>
        <dbReference type="ARBA" id="ARBA00004141"/>
    </source>
</evidence>
<protein>
    <recommendedName>
        <fullName evidence="3">Heme exporter protein C</fullName>
    </recommendedName>
</protein>
<feature type="domain" description="Cytochrome c assembly protein" evidence="9">
    <location>
        <begin position="6"/>
        <end position="165"/>
    </location>
</feature>
<evidence type="ECO:0000313" key="10">
    <source>
        <dbReference type="EMBL" id="KTE92456.1"/>
    </source>
</evidence>
<feature type="transmembrane region" description="Helical" evidence="8">
    <location>
        <begin position="75"/>
        <end position="96"/>
    </location>
</feature>
<evidence type="ECO:0000256" key="2">
    <source>
        <dbReference type="ARBA" id="ARBA00005840"/>
    </source>
</evidence>
<dbReference type="GO" id="GO:0015232">
    <property type="term" value="F:heme transmembrane transporter activity"/>
    <property type="evidence" value="ECO:0007669"/>
    <property type="project" value="InterPro"/>
</dbReference>
<dbReference type="GO" id="GO:0005886">
    <property type="term" value="C:plasma membrane"/>
    <property type="evidence" value="ECO:0007669"/>
    <property type="project" value="TreeGrafter"/>
</dbReference>
<dbReference type="OrthoDB" id="9814290at2"/>
<feature type="transmembrane region" description="Helical" evidence="8">
    <location>
        <begin position="108"/>
        <end position="126"/>
    </location>
</feature>
<name>A0A0W1JMS4_DESHA</name>
<proteinExistence type="inferred from homology"/>
<feature type="transmembrane region" description="Helical" evidence="8">
    <location>
        <begin position="181"/>
        <end position="206"/>
    </location>
</feature>
<evidence type="ECO:0000256" key="8">
    <source>
        <dbReference type="SAM" id="Phobius"/>
    </source>
</evidence>
<dbReference type="Proteomes" id="UP000054623">
    <property type="component" value="Unassembled WGS sequence"/>
</dbReference>
<dbReference type="PRINTS" id="PR01386">
    <property type="entry name" value="CCMCBIOGNSIS"/>
</dbReference>
<accession>A0A0W1JMS4</accession>
<dbReference type="InterPro" id="IPR002541">
    <property type="entry name" value="Cyt_c_assembly"/>
</dbReference>
<organism evidence="10 11">
    <name type="scientific">Desulfitobacterium hafniense</name>
    <name type="common">Desulfitobacterium frappieri</name>
    <dbReference type="NCBI Taxonomy" id="49338"/>
    <lineage>
        <taxon>Bacteria</taxon>
        <taxon>Bacillati</taxon>
        <taxon>Bacillota</taxon>
        <taxon>Clostridia</taxon>
        <taxon>Eubacteriales</taxon>
        <taxon>Desulfitobacteriaceae</taxon>
        <taxon>Desulfitobacterium</taxon>
    </lineage>
</organism>
<evidence type="ECO:0000259" key="9">
    <source>
        <dbReference type="Pfam" id="PF01578"/>
    </source>
</evidence>
<evidence type="ECO:0000313" key="11">
    <source>
        <dbReference type="Proteomes" id="UP000054623"/>
    </source>
</evidence>
<keyword evidence="4 8" id="KW-0812">Transmembrane</keyword>
<reference evidence="10 11" key="1">
    <citation type="submission" date="2015-12" db="EMBL/GenBank/DDBJ databases">
        <title>Draft Genome Sequence of Desulfitobacterium hafniense Strain DH, a Sulfate-reducing Bacterium Isolated from Paddy Soils.</title>
        <authorList>
            <person name="Bao P."/>
            <person name="Zhang X."/>
            <person name="Li G."/>
        </authorList>
    </citation>
    <scope>NUCLEOTIDE SEQUENCE [LARGE SCALE GENOMIC DNA]</scope>
    <source>
        <strain evidence="10 11">DH</strain>
    </source>
</reference>
<comment type="similarity">
    <text evidence="2">Belongs to the CcmC/CycZ/HelC family.</text>
</comment>
<evidence type="ECO:0000256" key="5">
    <source>
        <dbReference type="ARBA" id="ARBA00022748"/>
    </source>
</evidence>
<dbReference type="InterPro" id="IPR003557">
    <property type="entry name" value="Cyt_c_biogenesis_CcmC"/>
</dbReference>
<dbReference type="GO" id="GO:0017004">
    <property type="term" value="P:cytochrome complex assembly"/>
    <property type="evidence" value="ECO:0007669"/>
    <property type="project" value="UniProtKB-KW"/>
</dbReference>
<dbReference type="PANTHER" id="PTHR30071">
    <property type="entry name" value="HEME EXPORTER PROTEIN C"/>
    <property type="match status" value="1"/>
</dbReference>
<dbReference type="InterPro" id="IPR045062">
    <property type="entry name" value="Cyt_c_biogenesis_CcsA/CcmC"/>
</dbReference>
<dbReference type="Pfam" id="PF01578">
    <property type="entry name" value="Cytochrom_C_asm"/>
    <property type="match status" value="1"/>
</dbReference>
<sequence>MVKRVLAWLTFITVLIATYLVFMWVPNERIMGPVQKIFYFHVAAAWIGFFAFFVVFVAGVLYLKTRNKKWDAVGAASAEIGIMFTAIVLITGPIWGRAAWNAWWTWDTRLTTTLVLFFIYIAYFMVRSSIIEPERKARIAAIFGMVGFIDVPIVWFSIRWWRTIHPVVVSSSGFAMSSKMVVALLASVIAFTFLYFFLLANTMFVVKMQSELAILKEKIREGR</sequence>
<evidence type="ECO:0000256" key="7">
    <source>
        <dbReference type="ARBA" id="ARBA00023136"/>
    </source>
</evidence>
<dbReference type="PANTHER" id="PTHR30071:SF1">
    <property type="entry name" value="CYTOCHROME B_B6 PROTEIN-RELATED"/>
    <property type="match status" value="1"/>
</dbReference>